<evidence type="ECO:0000313" key="1">
    <source>
        <dbReference type="EnsemblPlants" id="cds.evm.model.03.1465"/>
    </source>
</evidence>
<dbReference type="Gramene" id="evm.model.03.1465">
    <property type="protein sequence ID" value="cds.evm.model.03.1465"/>
    <property type="gene ID" value="evm.TU.03.1465"/>
</dbReference>
<sequence length="171" mass="18927">MLQINRRLMKIEEFRTPDGNTLPKWLPPPPRSIICNTDVAIGDQHSVGAPIFRNEDWGAKTANNQGLYNVFFQSDSAGAVATVVRKPHEINALHHNFQELVVKFHNNIKHLNVLELGFSQSACSCFVLGCSLRVWVSVLKVLGDGDEGRSRGLWFSVTVTTLGSRGSRSAV</sequence>
<reference evidence="1" key="1">
    <citation type="submission" date="2018-11" db="EMBL/GenBank/DDBJ databases">
        <authorList>
            <person name="Grassa J C."/>
        </authorList>
    </citation>
    <scope>NUCLEOTIDE SEQUENCE [LARGE SCALE GENOMIC DNA]</scope>
</reference>
<protein>
    <submittedName>
        <fullName evidence="1">Uncharacterized protein</fullName>
    </submittedName>
</protein>
<accession>A0A803P5E0</accession>
<reference evidence="1" key="2">
    <citation type="submission" date="2021-03" db="UniProtKB">
        <authorList>
            <consortium name="EnsemblPlants"/>
        </authorList>
    </citation>
    <scope>IDENTIFICATION</scope>
</reference>
<organism evidence="1 2">
    <name type="scientific">Cannabis sativa</name>
    <name type="common">Hemp</name>
    <name type="synonym">Marijuana</name>
    <dbReference type="NCBI Taxonomy" id="3483"/>
    <lineage>
        <taxon>Eukaryota</taxon>
        <taxon>Viridiplantae</taxon>
        <taxon>Streptophyta</taxon>
        <taxon>Embryophyta</taxon>
        <taxon>Tracheophyta</taxon>
        <taxon>Spermatophyta</taxon>
        <taxon>Magnoliopsida</taxon>
        <taxon>eudicotyledons</taxon>
        <taxon>Gunneridae</taxon>
        <taxon>Pentapetalae</taxon>
        <taxon>rosids</taxon>
        <taxon>fabids</taxon>
        <taxon>Rosales</taxon>
        <taxon>Cannabaceae</taxon>
        <taxon>Cannabis</taxon>
    </lineage>
</organism>
<dbReference type="Proteomes" id="UP000596661">
    <property type="component" value="Chromosome 3"/>
</dbReference>
<dbReference type="EnsemblPlants" id="evm.model.03.1465">
    <property type="protein sequence ID" value="cds.evm.model.03.1465"/>
    <property type="gene ID" value="evm.TU.03.1465"/>
</dbReference>
<proteinExistence type="predicted"/>
<dbReference type="EMBL" id="UZAU01000311">
    <property type="status" value="NOT_ANNOTATED_CDS"/>
    <property type="molecule type" value="Genomic_DNA"/>
</dbReference>
<name>A0A803P5E0_CANSA</name>
<evidence type="ECO:0000313" key="2">
    <source>
        <dbReference type="Proteomes" id="UP000596661"/>
    </source>
</evidence>
<dbReference type="AlphaFoldDB" id="A0A803P5E0"/>
<keyword evidence="2" id="KW-1185">Reference proteome</keyword>